<keyword evidence="1" id="KW-0560">Oxidoreductase</keyword>
<dbReference type="STRING" id="1759059.ATE48_01190"/>
<dbReference type="SMART" id="SM00903">
    <property type="entry name" value="Flavin_Reduct"/>
    <property type="match status" value="1"/>
</dbReference>
<evidence type="ECO:0000313" key="3">
    <source>
        <dbReference type="EMBL" id="ANP44630.1"/>
    </source>
</evidence>
<proteinExistence type="predicted"/>
<name>A0A1B1ADJ4_9PROT</name>
<evidence type="ECO:0000256" key="1">
    <source>
        <dbReference type="ARBA" id="ARBA00023002"/>
    </source>
</evidence>
<keyword evidence="4" id="KW-1185">Reference proteome</keyword>
<accession>A0A1B1ADJ4</accession>
<dbReference type="EMBL" id="CP013244">
    <property type="protein sequence ID" value="ANP44630.1"/>
    <property type="molecule type" value="Genomic_DNA"/>
</dbReference>
<dbReference type="PANTHER" id="PTHR30466">
    <property type="entry name" value="FLAVIN REDUCTASE"/>
    <property type="match status" value="1"/>
</dbReference>
<dbReference type="AlphaFoldDB" id="A0A1B1ADJ4"/>
<dbReference type="InParanoid" id="A0A1B1ADJ4"/>
<dbReference type="GO" id="GO:0042602">
    <property type="term" value="F:riboflavin reductase (NADPH) activity"/>
    <property type="evidence" value="ECO:0007669"/>
    <property type="project" value="TreeGrafter"/>
</dbReference>
<feature type="domain" description="Flavin reductase like" evidence="2">
    <location>
        <begin position="13"/>
        <end position="155"/>
    </location>
</feature>
<dbReference type="InterPro" id="IPR012349">
    <property type="entry name" value="Split_barrel_FMN-bd"/>
</dbReference>
<dbReference type="Gene3D" id="2.30.110.10">
    <property type="entry name" value="Electron Transport, Fmn-binding Protein, Chain A"/>
    <property type="match status" value="1"/>
</dbReference>
<dbReference type="RefSeq" id="WP_083197097.1">
    <property type="nucleotide sequence ID" value="NZ_CP013244.1"/>
</dbReference>
<dbReference type="OrthoDB" id="9792858at2"/>
<dbReference type="InterPro" id="IPR050268">
    <property type="entry name" value="NADH-dep_flavin_reductase"/>
</dbReference>
<dbReference type="GO" id="GO:0006208">
    <property type="term" value="P:pyrimidine nucleobase catabolic process"/>
    <property type="evidence" value="ECO:0007669"/>
    <property type="project" value="TreeGrafter"/>
</dbReference>
<dbReference type="PANTHER" id="PTHR30466:SF1">
    <property type="entry name" value="FMN REDUCTASE (NADH) RUTF"/>
    <property type="match status" value="1"/>
</dbReference>
<dbReference type="SUPFAM" id="SSF50475">
    <property type="entry name" value="FMN-binding split barrel"/>
    <property type="match status" value="1"/>
</dbReference>
<dbReference type="GO" id="GO:0010181">
    <property type="term" value="F:FMN binding"/>
    <property type="evidence" value="ECO:0007669"/>
    <property type="project" value="InterPro"/>
</dbReference>
<sequence>MTSELEKAYRNAMGAFTTGVTVVTAQGANGALSGMTVNSLTSVSLTPRLLLWCLGDRSARYAEFAEADEWGVSVLRAGAEASARRYSRAATQDVAADAAEMLAGVSVLREGLAQLACRTHDKIKVGDHLIIIGEVRDVRVRPGAGMTFFRGGYGEVASPADRLGSSD</sequence>
<gene>
    <name evidence="3" type="ORF">ATE48_01190</name>
</gene>
<dbReference type="Pfam" id="PF01613">
    <property type="entry name" value="Flavin_Reduct"/>
    <property type="match status" value="1"/>
</dbReference>
<protein>
    <recommendedName>
        <fullName evidence="2">Flavin reductase like domain-containing protein</fullName>
    </recommendedName>
</protein>
<organism evidence="3 4">
    <name type="scientific">Candidatus Viadribacter manganicus</name>
    <dbReference type="NCBI Taxonomy" id="1759059"/>
    <lineage>
        <taxon>Bacteria</taxon>
        <taxon>Pseudomonadati</taxon>
        <taxon>Pseudomonadota</taxon>
        <taxon>Alphaproteobacteria</taxon>
        <taxon>Hyphomonadales</taxon>
        <taxon>Hyphomonadaceae</taxon>
        <taxon>Candidatus Viadribacter</taxon>
    </lineage>
</organism>
<dbReference type="Proteomes" id="UP000092498">
    <property type="component" value="Chromosome"/>
</dbReference>
<evidence type="ECO:0000313" key="4">
    <source>
        <dbReference type="Proteomes" id="UP000092498"/>
    </source>
</evidence>
<reference evidence="3 4" key="1">
    <citation type="submission" date="2015-11" db="EMBL/GenBank/DDBJ databases">
        <title>Whole-Genome Sequence of Candidatus Oderbacter manganicum from the National Park Lower Oder Valley, Germany.</title>
        <authorList>
            <person name="Braun B."/>
            <person name="Liere K."/>
            <person name="Szewzyk U."/>
        </authorList>
    </citation>
    <scope>NUCLEOTIDE SEQUENCE [LARGE SCALE GENOMIC DNA]</scope>
    <source>
        <strain evidence="3 4">OTSz_A_272</strain>
    </source>
</reference>
<evidence type="ECO:0000259" key="2">
    <source>
        <dbReference type="SMART" id="SM00903"/>
    </source>
</evidence>
<dbReference type="FunCoup" id="A0A1B1ADJ4">
    <property type="interactions" value="33"/>
</dbReference>
<dbReference type="InterPro" id="IPR002563">
    <property type="entry name" value="Flavin_Rdtase-like_dom"/>
</dbReference>
<dbReference type="KEGG" id="cbot:ATE48_01190"/>